<name>A0A835E1S3_9POAL</name>
<dbReference type="GO" id="GO:0003700">
    <property type="term" value="F:DNA-binding transcription factor activity"/>
    <property type="evidence" value="ECO:0007669"/>
    <property type="project" value="InterPro"/>
</dbReference>
<dbReference type="SUPFAM" id="SSF55021">
    <property type="entry name" value="ACT-like"/>
    <property type="match status" value="1"/>
</dbReference>
<dbReference type="InterPro" id="IPR044278">
    <property type="entry name" value="BHLH95-like"/>
</dbReference>
<keyword evidence="3" id="KW-1185">Reference proteome</keyword>
<comment type="caution">
    <text evidence="2">The sequence shown here is derived from an EMBL/GenBank/DDBJ whole genome shotgun (WGS) entry which is preliminary data.</text>
</comment>
<dbReference type="Proteomes" id="UP000636709">
    <property type="component" value="Unassembled WGS sequence"/>
</dbReference>
<feature type="domain" description="ACT" evidence="1">
    <location>
        <begin position="167"/>
        <end position="231"/>
    </location>
</feature>
<evidence type="ECO:0000313" key="3">
    <source>
        <dbReference type="Proteomes" id="UP000636709"/>
    </source>
</evidence>
<dbReference type="PROSITE" id="PS51671">
    <property type="entry name" value="ACT"/>
    <property type="match status" value="1"/>
</dbReference>
<dbReference type="AlphaFoldDB" id="A0A835E1S3"/>
<dbReference type="Pfam" id="PF01842">
    <property type="entry name" value="ACT"/>
    <property type="match status" value="1"/>
</dbReference>
<dbReference type="PANTHER" id="PTHR46772">
    <property type="entry name" value="BHLH DOMAIN-CONTAINING PROTEIN"/>
    <property type="match status" value="1"/>
</dbReference>
<accession>A0A835E1S3</accession>
<dbReference type="PANTHER" id="PTHR46772:SF6">
    <property type="entry name" value="BHLH DOMAIN-CONTAINING PROTEIN"/>
    <property type="match status" value="1"/>
</dbReference>
<gene>
    <name evidence="2" type="ORF">HU200_057303</name>
</gene>
<sequence>MAGVGGWTLDLSLATAGTSAAAASERRVGWRRRTVSSLFAELGSMLPNLPTDRVSDSGVPPPPCSISCLRRGATARQVSSFLSFFPLSHCPLLVSDDVLGDADASMSMAGRVVLLQPATQEEIVDAATAQVKMLEEEAAILETYRAVRRGPRPGPRPEVAVAVATVCFCVRLPARPGALTRVLEVFHRRGVEVLMATVARHGGAAAVVTVTAAAAPPEVLEMISADIGAIY</sequence>
<dbReference type="InterPro" id="IPR002912">
    <property type="entry name" value="ACT_dom"/>
</dbReference>
<reference evidence="2" key="1">
    <citation type="submission" date="2020-07" db="EMBL/GenBank/DDBJ databases">
        <title>Genome sequence and genetic diversity analysis of an under-domesticated orphan crop, white fonio (Digitaria exilis).</title>
        <authorList>
            <person name="Bennetzen J.L."/>
            <person name="Chen S."/>
            <person name="Ma X."/>
            <person name="Wang X."/>
            <person name="Yssel A.E.J."/>
            <person name="Chaluvadi S.R."/>
            <person name="Johnson M."/>
            <person name="Gangashetty P."/>
            <person name="Hamidou F."/>
            <person name="Sanogo M.D."/>
            <person name="Zwaenepoel A."/>
            <person name="Wallace J."/>
            <person name="Van De Peer Y."/>
            <person name="Van Deynze A."/>
        </authorList>
    </citation>
    <scope>NUCLEOTIDE SEQUENCE</scope>
    <source>
        <tissue evidence="2">Leaves</tissue>
    </source>
</reference>
<dbReference type="OrthoDB" id="693640at2759"/>
<dbReference type="GO" id="GO:0009960">
    <property type="term" value="P:endosperm development"/>
    <property type="evidence" value="ECO:0007669"/>
    <property type="project" value="InterPro"/>
</dbReference>
<evidence type="ECO:0000313" key="2">
    <source>
        <dbReference type="EMBL" id="KAF8661190.1"/>
    </source>
</evidence>
<protein>
    <recommendedName>
        <fullName evidence="1">ACT domain-containing protein</fullName>
    </recommendedName>
</protein>
<dbReference type="InterPro" id="IPR045865">
    <property type="entry name" value="ACT-like_dom_sf"/>
</dbReference>
<proteinExistence type="predicted"/>
<dbReference type="EMBL" id="JACEFO010002416">
    <property type="protein sequence ID" value="KAF8661190.1"/>
    <property type="molecule type" value="Genomic_DNA"/>
</dbReference>
<evidence type="ECO:0000259" key="1">
    <source>
        <dbReference type="PROSITE" id="PS51671"/>
    </source>
</evidence>
<organism evidence="2 3">
    <name type="scientific">Digitaria exilis</name>
    <dbReference type="NCBI Taxonomy" id="1010633"/>
    <lineage>
        <taxon>Eukaryota</taxon>
        <taxon>Viridiplantae</taxon>
        <taxon>Streptophyta</taxon>
        <taxon>Embryophyta</taxon>
        <taxon>Tracheophyta</taxon>
        <taxon>Spermatophyta</taxon>
        <taxon>Magnoliopsida</taxon>
        <taxon>Liliopsida</taxon>
        <taxon>Poales</taxon>
        <taxon>Poaceae</taxon>
        <taxon>PACMAD clade</taxon>
        <taxon>Panicoideae</taxon>
        <taxon>Panicodae</taxon>
        <taxon>Paniceae</taxon>
        <taxon>Anthephorinae</taxon>
        <taxon>Digitaria</taxon>
    </lineage>
</organism>